<dbReference type="EMBL" id="BMXF01000007">
    <property type="protein sequence ID" value="GHB86190.1"/>
    <property type="molecule type" value="Genomic_DNA"/>
</dbReference>
<proteinExistence type="predicted"/>
<evidence type="ECO:0000313" key="1">
    <source>
        <dbReference type="EMBL" id="GHB86190.1"/>
    </source>
</evidence>
<dbReference type="RefSeq" id="WP_189568173.1">
    <property type="nucleotide sequence ID" value="NZ_BMXF01000007.1"/>
</dbReference>
<name>A0A8J3DBM0_9BACT</name>
<accession>A0A8J3DBM0</accession>
<keyword evidence="2" id="KW-1185">Reference proteome</keyword>
<dbReference type="AlphaFoldDB" id="A0A8J3DBM0"/>
<evidence type="ECO:0000313" key="2">
    <source>
        <dbReference type="Proteomes" id="UP000598271"/>
    </source>
</evidence>
<protein>
    <submittedName>
        <fullName evidence="1">Uncharacterized protein</fullName>
    </submittedName>
</protein>
<dbReference type="Proteomes" id="UP000598271">
    <property type="component" value="Unassembled WGS sequence"/>
</dbReference>
<reference evidence="1 2" key="1">
    <citation type="journal article" date="2014" name="Int. J. Syst. Evol. Microbiol.">
        <title>Complete genome sequence of Corynebacterium casei LMG S-19264T (=DSM 44701T), isolated from a smear-ripened cheese.</title>
        <authorList>
            <consortium name="US DOE Joint Genome Institute (JGI-PGF)"/>
            <person name="Walter F."/>
            <person name="Albersmeier A."/>
            <person name="Kalinowski J."/>
            <person name="Ruckert C."/>
        </authorList>
    </citation>
    <scope>NUCLEOTIDE SEQUENCE [LARGE SCALE GENOMIC DNA]</scope>
    <source>
        <strain evidence="1 2">KCTC 12866</strain>
    </source>
</reference>
<comment type="caution">
    <text evidence="1">The sequence shown here is derived from an EMBL/GenBank/DDBJ whole genome shotgun (WGS) entry which is preliminary data.</text>
</comment>
<organism evidence="1 2">
    <name type="scientific">Persicitalea jodogahamensis</name>
    <dbReference type="NCBI Taxonomy" id="402147"/>
    <lineage>
        <taxon>Bacteria</taxon>
        <taxon>Pseudomonadati</taxon>
        <taxon>Bacteroidota</taxon>
        <taxon>Cytophagia</taxon>
        <taxon>Cytophagales</taxon>
        <taxon>Spirosomataceae</taxon>
        <taxon>Persicitalea</taxon>
    </lineage>
</organism>
<gene>
    <name evidence="1" type="ORF">GCM10007390_47070</name>
</gene>
<sequence length="73" mass="8611">MKIKNENKCPLSVDYILQTYGEDALEPCCIVTDEEDEEMILIPKMREAMPAEAWFDLSQEFRLFVLRAFYESL</sequence>